<comment type="cofactor">
    <cofactor evidence="6">
        <name>Zn(2+)</name>
        <dbReference type="ChEBI" id="CHEBI:29105"/>
    </cofactor>
    <text evidence="6">Binds 1 zinc ion per subunit.</text>
</comment>
<feature type="chain" id="PRO_5043978753" description="Superoxide dismutase [Cu-Zn]" evidence="7">
    <location>
        <begin position="23"/>
        <end position="214"/>
    </location>
</feature>
<dbReference type="InterPro" id="IPR018152">
    <property type="entry name" value="SOD_Cu/Zn_BS"/>
</dbReference>
<keyword evidence="4 6" id="KW-0560">Oxidoreductase</keyword>
<reference evidence="9" key="1">
    <citation type="journal article" date="2023" name="Insect Mol. Biol.">
        <title>Genome sequencing provides insights into the evolution of gene families encoding plant cell wall-degrading enzymes in longhorned beetles.</title>
        <authorList>
            <person name="Shin N.R."/>
            <person name="Okamura Y."/>
            <person name="Kirsch R."/>
            <person name="Pauchet Y."/>
        </authorList>
    </citation>
    <scope>NUCLEOTIDE SEQUENCE</scope>
    <source>
        <strain evidence="9">AMC_N1</strain>
    </source>
</reference>
<evidence type="ECO:0000256" key="3">
    <source>
        <dbReference type="ARBA" id="ARBA00022862"/>
    </source>
</evidence>
<dbReference type="InterPro" id="IPR024134">
    <property type="entry name" value="SOD_Cu/Zn_/chaperone"/>
</dbReference>
<comment type="similarity">
    <text evidence="6">Belongs to the Cu-Zn superoxide dismutase family.</text>
</comment>
<dbReference type="InterPro" id="IPR036423">
    <property type="entry name" value="SOD-like_Cu/Zn_dom_sf"/>
</dbReference>
<dbReference type="PROSITE" id="PS00332">
    <property type="entry name" value="SOD_CU_ZN_2"/>
    <property type="match status" value="1"/>
</dbReference>
<evidence type="ECO:0000256" key="2">
    <source>
        <dbReference type="ARBA" id="ARBA00022833"/>
    </source>
</evidence>
<keyword evidence="10" id="KW-1185">Reference proteome</keyword>
<evidence type="ECO:0000256" key="6">
    <source>
        <dbReference type="RuleBase" id="RU000393"/>
    </source>
</evidence>
<dbReference type="Pfam" id="PF00080">
    <property type="entry name" value="Sod_Cu"/>
    <property type="match status" value="1"/>
</dbReference>
<dbReference type="GO" id="GO:0004784">
    <property type="term" value="F:superoxide dismutase activity"/>
    <property type="evidence" value="ECO:0007669"/>
    <property type="project" value="UniProtKB-EC"/>
</dbReference>
<evidence type="ECO:0000259" key="8">
    <source>
        <dbReference type="Pfam" id="PF00080"/>
    </source>
</evidence>
<evidence type="ECO:0000313" key="9">
    <source>
        <dbReference type="EMBL" id="KAJ8935173.1"/>
    </source>
</evidence>
<dbReference type="Proteomes" id="UP001162162">
    <property type="component" value="Unassembled WGS sequence"/>
</dbReference>
<dbReference type="Gene3D" id="2.60.40.200">
    <property type="entry name" value="Superoxide dismutase, copper/zinc binding domain"/>
    <property type="match status" value="1"/>
</dbReference>
<keyword evidence="3" id="KW-0049">Antioxidant</keyword>
<dbReference type="PRINTS" id="PR00068">
    <property type="entry name" value="CUZNDISMTASE"/>
</dbReference>
<protein>
    <recommendedName>
        <fullName evidence="6">Superoxide dismutase [Cu-Zn]</fullName>
        <ecNumber evidence="6">1.15.1.1</ecNumber>
    </recommendedName>
</protein>
<gene>
    <name evidence="9" type="ORF">NQ318_000834</name>
</gene>
<dbReference type="CDD" id="cd00305">
    <property type="entry name" value="Cu-Zn_Superoxide_Dismutase"/>
    <property type="match status" value="1"/>
</dbReference>
<comment type="cofactor">
    <cofactor evidence="6">
        <name>Cu cation</name>
        <dbReference type="ChEBI" id="CHEBI:23378"/>
    </cofactor>
    <text evidence="6">Binds 1 copper ion per subunit.</text>
</comment>
<keyword evidence="7" id="KW-0732">Signal</keyword>
<organism evidence="9 10">
    <name type="scientific">Aromia moschata</name>
    <dbReference type="NCBI Taxonomy" id="1265417"/>
    <lineage>
        <taxon>Eukaryota</taxon>
        <taxon>Metazoa</taxon>
        <taxon>Ecdysozoa</taxon>
        <taxon>Arthropoda</taxon>
        <taxon>Hexapoda</taxon>
        <taxon>Insecta</taxon>
        <taxon>Pterygota</taxon>
        <taxon>Neoptera</taxon>
        <taxon>Endopterygota</taxon>
        <taxon>Coleoptera</taxon>
        <taxon>Polyphaga</taxon>
        <taxon>Cucujiformia</taxon>
        <taxon>Chrysomeloidea</taxon>
        <taxon>Cerambycidae</taxon>
        <taxon>Cerambycinae</taxon>
        <taxon>Callichromatini</taxon>
        <taxon>Aromia</taxon>
    </lineage>
</organism>
<dbReference type="InterPro" id="IPR001424">
    <property type="entry name" value="SOD_Cu_Zn_dom"/>
</dbReference>
<feature type="signal peptide" evidence="7">
    <location>
        <begin position="1"/>
        <end position="22"/>
    </location>
</feature>
<keyword evidence="6" id="KW-0186">Copper</keyword>
<dbReference type="GO" id="GO:0005507">
    <property type="term" value="F:copper ion binding"/>
    <property type="evidence" value="ECO:0007669"/>
    <property type="project" value="InterPro"/>
</dbReference>
<dbReference type="EC" id="1.15.1.1" evidence="6"/>
<sequence length="214" mass="22366">MSCIDEMLKFTVLFTILSYTVAQKSAIVYLFDPTGASGVTGNVTFTTSSNGIIISGTVDGLTEGNHGFHIHNLGNIAGGVHRLALISILIMWRCHGVNHGAPEDSVRHVGDLGNIVALSTGVSTINFTDTVIALEGEHTIIGRTVVVHAGEDDLGKGGDEESLLTGNAGGRVACGVIGILNNGSSTMSASLSLFVVTLRIAISMWASFHRETNC</sequence>
<dbReference type="PANTHER" id="PTHR10003">
    <property type="entry name" value="SUPEROXIDE DISMUTASE CU-ZN -RELATED"/>
    <property type="match status" value="1"/>
</dbReference>
<dbReference type="SUPFAM" id="SSF49329">
    <property type="entry name" value="Cu,Zn superoxide dismutase-like"/>
    <property type="match status" value="1"/>
</dbReference>
<accession>A0AAV8X8A3</accession>
<dbReference type="EMBL" id="JAPWTK010000927">
    <property type="protein sequence ID" value="KAJ8935173.1"/>
    <property type="molecule type" value="Genomic_DNA"/>
</dbReference>
<comment type="catalytic activity">
    <reaction evidence="5 6">
        <text>2 superoxide + 2 H(+) = H2O2 + O2</text>
        <dbReference type="Rhea" id="RHEA:20696"/>
        <dbReference type="ChEBI" id="CHEBI:15378"/>
        <dbReference type="ChEBI" id="CHEBI:15379"/>
        <dbReference type="ChEBI" id="CHEBI:16240"/>
        <dbReference type="ChEBI" id="CHEBI:18421"/>
        <dbReference type="EC" id="1.15.1.1"/>
    </reaction>
</comment>
<comment type="function">
    <text evidence="6">Destroys radicals which are normally produced within the cells and which are toxic to biological systems.</text>
</comment>
<evidence type="ECO:0000256" key="4">
    <source>
        <dbReference type="ARBA" id="ARBA00023002"/>
    </source>
</evidence>
<feature type="domain" description="Superoxide dismutase copper/zinc binding" evidence="8">
    <location>
        <begin position="39"/>
        <end position="177"/>
    </location>
</feature>
<proteinExistence type="inferred from homology"/>
<evidence type="ECO:0000256" key="5">
    <source>
        <dbReference type="ARBA" id="ARBA00049204"/>
    </source>
</evidence>
<evidence type="ECO:0000256" key="7">
    <source>
        <dbReference type="SAM" id="SignalP"/>
    </source>
</evidence>
<dbReference type="AlphaFoldDB" id="A0AAV8X8A3"/>
<comment type="caution">
    <text evidence="9">The sequence shown here is derived from an EMBL/GenBank/DDBJ whole genome shotgun (WGS) entry which is preliminary data.</text>
</comment>
<keyword evidence="2 6" id="KW-0862">Zinc</keyword>
<name>A0AAV8X8A3_9CUCU</name>
<evidence type="ECO:0000256" key="1">
    <source>
        <dbReference type="ARBA" id="ARBA00022723"/>
    </source>
</evidence>
<evidence type="ECO:0000313" key="10">
    <source>
        <dbReference type="Proteomes" id="UP001162162"/>
    </source>
</evidence>
<keyword evidence="1 6" id="KW-0479">Metal-binding</keyword>